<dbReference type="eggNOG" id="COG0265">
    <property type="taxonomic scope" value="Bacteria"/>
</dbReference>
<feature type="domain" description="PDZ" evidence="16">
    <location>
        <begin position="263"/>
        <end position="359"/>
    </location>
</feature>
<dbReference type="Proteomes" id="UP000000483">
    <property type="component" value="Chromosome"/>
</dbReference>
<dbReference type="SMART" id="SM00228">
    <property type="entry name" value="PDZ"/>
    <property type="match status" value="2"/>
</dbReference>
<dbReference type="PRINTS" id="PR00834">
    <property type="entry name" value="PROTEASES2C"/>
</dbReference>
<keyword evidence="10 17" id="KW-0378">Hydrolase</keyword>
<evidence type="ECO:0000256" key="7">
    <source>
        <dbReference type="ARBA" id="ARBA00022729"/>
    </source>
</evidence>
<feature type="binding site" evidence="15">
    <location>
        <position position="58"/>
    </location>
    <ligand>
        <name>substrate</name>
    </ligand>
</feature>
<feature type="binding site" evidence="15">
    <location>
        <position position="152"/>
    </location>
    <ligand>
        <name>substrate</name>
    </ligand>
</feature>
<evidence type="ECO:0000256" key="9">
    <source>
        <dbReference type="ARBA" id="ARBA00022764"/>
    </source>
</evidence>
<feature type="binding site" evidence="15">
    <location>
        <begin position="243"/>
        <end position="247"/>
    </location>
    <ligand>
        <name>substrate</name>
    </ligand>
</feature>
<dbReference type="KEGG" id="dao:Desac_1034"/>
<keyword evidence="11" id="KW-0720">Serine protease</keyword>
<evidence type="ECO:0000256" key="10">
    <source>
        <dbReference type="ARBA" id="ARBA00022801"/>
    </source>
</evidence>
<reference evidence="17 18" key="1">
    <citation type="journal article" date="2011" name="Stand. Genomic Sci.">
        <title>Complete genome sequence of the acetate-degrading sulfate reducer Desulfobacca acetoxidans type strain (ASRB2).</title>
        <authorList>
            <person name="Goker M."/>
            <person name="Teshima H."/>
            <person name="Lapidus A."/>
            <person name="Nolan M."/>
            <person name="Lucas S."/>
            <person name="Hammon N."/>
            <person name="Deshpande S."/>
            <person name="Cheng J.F."/>
            <person name="Tapia R."/>
            <person name="Han C."/>
            <person name="Goodwin L."/>
            <person name="Pitluck S."/>
            <person name="Huntemann M."/>
            <person name="Liolios K."/>
            <person name="Ivanova N."/>
            <person name="Pagani I."/>
            <person name="Mavromatis K."/>
            <person name="Ovchinikova G."/>
            <person name="Pati A."/>
            <person name="Chen A."/>
            <person name="Palaniappan K."/>
            <person name="Land M."/>
            <person name="Hauser L."/>
            <person name="Brambilla E.M."/>
            <person name="Rohde M."/>
            <person name="Spring S."/>
            <person name="Detter J.C."/>
            <person name="Woyke T."/>
            <person name="Bristow J."/>
            <person name="Eisen J.A."/>
            <person name="Markowitz V."/>
            <person name="Hugenholtz P."/>
            <person name="Kyrpides N.C."/>
            <person name="Klenk H.P."/>
        </authorList>
    </citation>
    <scope>NUCLEOTIDE SEQUENCE [LARGE SCALE GENOMIC DNA]</scope>
    <source>
        <strain evidence="18">ATCC 700848 / DSM 11109 / ASRB2</strain>
    </source>
</reference>
<dbReference type="STRING" id="880072.Desac_1034"/>
<comment type="catalytic activity">
    <reaction evidence="1">
        <text>Acts on substrates that are at least partially unfolded. The cleavage site P1 residue is normally between a pair of hydrophobic residues, such as Val-|-Val.</text>
        <dbReference type="EC" id="3.4.21.107"/>
    </reaction>
</comment>
<dbReference type="SUPFAM" id="SSF50494">
    <property type="entry name" value="Trypsin-like serine proteases"/>
    <property type="match status" value="1"/>
</dbReference>
<name>F2NH58_DESAR</name>
<dbReference type="OrthoDB" id="9758917at2"/>
<dbReference type="InterPro" id="IPR001478">
    <property type="entry name" value="PDZ"/>
</dbReference>
<dbReference type="InterPro" id="IPR001940">
    <property type="entry name" value="Peptidase_S1C"/>
</dbReference>
<gene>
    <name evidence="17" type="ordered locus">Desac_1034</name>
</gene>
<evidence type="ECO:0000256" key="15">
    <source>
        <dbReference type="PIRSR" id="PIRSR611782-2"/>
    </source>
</evidence>
<protein>
    <recommendedName>
        <fullName evidence="5">Probable periplasmic serine endoprotease DegP-like</fullName>
        <ecNumber evidence="4">3.4.21.107</ecNumber>
    </recommendedName>
    <alternativeName>
        <fullName evidence="13">Protease Do</fullName>
    </alternativeName>
</protein>
<dbReference type="PANTHER" id="PTHR22939:SF130">
    <property type="entry name" value="PERIPLASMIC SERINE ENDOPROTEASE DEGP-LIKE-RELATED"/>
    <property type="match status" value="1"/>
</dbReference>
<evidence type="ECO:0000256" key="5">
    <source>
        <dbReference type="ARBA" id="ARBA00013958"/>
    </source>
</evidence>
<evidence type="ECO:0000256" key="6">
    <source>
        <dbReference type="ARBA" id="ARBA00022670"/>
    </source>
</evidence>
<accession>F2NH58</accession>
<dbReference type="InterPro" id="IPR036034">
    <property type="entry name" value="PDZ_sf"/>
</dbReference>
<evidence type="ECO:0000256" key="11">
    <source>
        <dbReference type="ARBA" id="ARBA00022825"/>
    </source>
</evidence>
<evidence type="ECO:0000256" key="8">
    <source>
        <dbReference type="ARBA" id="ARBA00022737"/>
    </source>
</evidence>
<dbReference type="FunFam" id="2.30.42.10:FF:000037">
    <property type="entry name" value="Periplasmic serine endoprotease DegP-like"/>
    <property type="match status" value="1"/>
</dbReference>
<feature type="binding site" evidence="15">
    <location>
        <position position="122"/>
    </location>
    <ligand>
        <name>substrate</name>
    </ligand>
</feature>
<dbReference type="SUPFAM" id="SSF50156">
    <property type="entry name" value="PDZ domain-like"/>
    <property type="match status" value="2"/>
</dbReference>
<keyword evidence="6 17" id="KW-0645">Protease</keyword>
<evidence type="ECO:0000259" key="16">
    <source>
        <dbReference type="PROSITE" id="PS50106"/>
    </source>
</evidence>
<evidence type="ECO:0000313" key="17">
    <source>
        <dbReference type="EMBL" id="AEB08900.1"/>
    </source>
</evidence>
<dbReference type="InterPro" id="IPR011782">
    <property type="entry name" value="Pept_S1C_Do"/>
</dbReference>
<dbReference type="AlphaFoldDB" id="F2NH58"/>
<evidence type="ECO:0000313" key="18">
    <source>
        <dbReference type="Proteomes" id="UP000000483"/>
    </source>
</evidence>
<evidence type="ECO:0000256" key="13">
    <source>
        <dbReference type="ARBA" id="ARBA00032850"/>
    </source>
</evidence>
<dbReference type="Gene3D" id="2.40.10.120">
    <property type="match status" value="1"/>
</dbReference>
<evidence type="ECO:0000256" key="4">
    <source>
        <dbReference type="ARBA" id="ARBA00013035"/>
    </source>
</evidence>
<evidence type="ECO:0000256" key="3">
    <source>
        <dbReference type="ARBA" id="ARBA00010541"/>
    </source>
</evidence>
<feature type="binding site" evidence="15">
    <location>
        <begin position="225"/>
        <end position="227"/>
    </location>
    <ligand>
        <name>substrate</name>
    </ligand>
</feature>
<dbReference type="InterPro" id="IPR009003">
    <property type="entry name" value="Peptidase_S1_PA"/>
</dbReference>
<evidence type="ECO:0000256" key="14">
    <source>
        <dbReference type="PIRSR" id="PIRSR611782-1"/>
    </source>
</evidence>
<dbReference type="GO" id="GO:0004252">
    <property type="term" value="F:serine-type endopeptidase activity"/>
    <property type="evidence" value="ECO:0007669"/>
    <property type="project" value="InterPro"/>
</dbReference>
<comment type="subcellular location">
    <subcellularLocation>
        <location evidence="2">Periplasm</location>
    </subcellularLocation>
</comment>
<dbReference type="HOGENOM" id="CLU_020120_1_0_7"/>
<dbReference type="PANTHER" id="PTHR22939">
    <property type="entry name" value="SERINE PROTEASE FAMILY S1C HTRA-RELATED"/>
    <property type="match status" value="1"/>
</dbReference>
<feature type="active site" description="Charge relay system" evidence="14">
    <location>
        <position position="152"/>
    </location>
</feature>
<dbReference type="Pfam" id="PF13365">
    <property type="entry name" value="Trypsin_2"/>
    <property type="match status" value="1"/>
</dbReference>
<dbReference type="NCBIfam" id="TIGR02037">
    <property type="entry name" value="degP_htrA_DO"/>
    <property type="match status" value="1"/>
</dbReference>
<evidence type="ECO:0000256" key="12">
    <source>
        <dbReference type="ARBA" id="ARBA00023016"/>
    </source>
</evidence>
<keyword evidence="7" id="KW-0732">Signal</keyword>
<dbReference type="GO" id="GO:0006508">
    <property type="term" value="P:proteolysis"/>
    <property type="evidence" value="ECO:0007669"/>
    <property type="project" value="UniProtKB-KW"/>
</dbReference>
<keyword evidence="18" id="KW-1185">Reference proteome</keyword>
<keyword evidence="12" id="KW-0346">Stress response</keyword>
<keyword evidence="9" id="KW-0574">Periplasm</keyword>
<comment type="similarity">
    <text evidence="3">Belongs to the peptidase S1C family.</text>
</comment>
<keyword evidence="8" id="KW-0677">Repeat</keyword>
<dbReference type="RefSeq" id="WP_013706012.1">
    <property type="nucleotide sequence ID" value="NC_015388.1"/>
</dbReference>
<feature type="active site" description="Charge relay system" evidence="14">
    <location>
        <position position="227"/>
    </location>
</feature>
<evidence type="ECO:0000256" key="2">
    <source>
        <dbReference type="ARBA" id="ARBA00004418"/>
    </source>
</evidence>
<feature type="active site" description="Charge relay system" evidence="14">
    <location>
        <position position="122"/>
    </location>
</feature>
<dbReference type="Gene3D" id="2.30.42.10">
    <property type="match status" value="2"/>
</dbReference>
<organism evidence="17 18">
    <name type="scientific">Desulfobacca acetoxidans (strain ATCC 700848 / DSM 11109 / ASRB2)</name>
    <dbReference type="NCBI Taxonomy" id="880072"/>
    <lineage>
        <taxon>Bacteria</taxon>
        <taxon>Pseudomonadati</taxon>
        <taxon>Thermodesulfobacteriota</taxon>
        <taxon>Desulfobaccia</taxon>
        <taxon>Desulfobaccales</taxon>
        <taxon>Desulfobaccaceae</taxon>
        <taxon>Desulfobacca</taxon>
    </lineage>
</organism>
<feature type="domain" description="PDZ" evidence="16">
    <location>
        <begin position="381"/>
        <end position="471"/>
    </location>
</feature>
<dbReference type="EC" id="3.4.21.107" evidence="4"/>
<proteinExistence type="inferred from homology"/>
<dbReference type="PROSITE" id="PS50106">
    <property type="entry name" value="PDZ"/>
    <property type="match status" value="2"/>
</dbReference>
<reference evidence="18" key="2">
    <citation type="submission" date="2011-03" db="EMBL/GenBank/DDBJ databases">
        <title>The complete genome of Desulfobacca acetoxidans DSM 11109.</title>
        <authorList>
            <consortium name="US DOE Joint Genome Institute (JGI-PGF)"/>
            <person name="Lucas S."/>
            <person name="Copeland A."/>
            <person name="Lapidus A."/>
            <person name="Bruce D."/>
            <person name="Goodwin L."/>
            <person name="Pitluck S."/>
            <person name="Peters L."/>
            <person name="Kyrpides N."/>
            <person name="Mavromatis K."/>
            <person name="Ivanova N."/>
            <person name="Ovchinnikova G."/>
            <person name="Teshima H."/>
            <person name="Detter J.C."/>
            <person name="Han C."/>
            <person name="Land M."/>
            <person name="Hauser L."/>
            <person name="Markowitz V."/>
            <person name="Cheng J.-F."/>
            <person name="Hugenholtz P."/>
            <person name="Woyke T."/>
            <person name="Wu D."/>
            <person name="Spring S."/>
            <person name="Schueler E."/>
            <person name="Brambilla E."/>
            <person name="Klenk H.-P."/>
            <person name="Eisen J.A."/>
        </authorList>
    </citation>
    <scope>NUCLEOTIDE SEQUENCE [LARGE SCALE GENOMIC DNA]</scope>
    <source>
        <strain evidence="18">ATCC 700848 / DSM 11109 / ASRB2</strain>
    </source>
</reference>
<dbReference type="EMBL" id="CP002629">
    <property type="protein sequence ID" value="AEB08900.1"/>
    <property type="molecule type" value="Genomic_DNA"/>
</dbReference>
<dbReference type="Pfam" id="PF13180">
    <property type="entry name" value="PDZ_2"/>
    <property type="match status" value="2"/>
</dbReference>
<evidence type="ECO:0000256" key="1">
    <source>
        <dbReference type="ARBA" id="ARBA00001772"/>
    </source>
</evidence>
<dbReference type="CDD" id="cd10839">
    <property type="entry name" value="cpPDZ1_DegP-like"/>
    <property type="match status" value="1"/>
</dbReference>
<sequence length="483" mass="51573">MLTRQLHAILILILAFGGFIATPTLLAVPAAAQGTLAPDSFAVLAKQISPAVVNISTEKVMKRSTPTRRMPGMPGPSPFGPDDPFKDFFEKFFGDMPKEFKSRSLGTGFILDREGFIITNNHVVEGADKIKVKLVDGREFKANIKGRDAMTDMALIKIESPTHDLPVLVMGDSDPVQVGDWVLAVGNPFGLSHTVTQGIISAKGRVIGAGPYDDFLQTDASINPGNSGGPLVNLKGEVIGINTAIVASGQGIGFAIPSSMAKGIIAQLKQKGSVTRGILGVQIQTVTPELAKSFGLKEPVGALVAEVNPNTPAAKAGIQRGDVIIEYNGHVIKEMHELPRLVAHTAPGTKVNLKVLRQGKEKNFGLTIAEMKPEHLARSGMVEPETEKSSLGLLVQELTPQMAQRFQIKETSGVIVVQVEQGSPASDSGIRPGDLIEEINSVAIQSLKDYHASISQLKAGDAVRILIKRRGKTMYVVVEVPEK</sequence>